<protein>
    <submittedName>
        <fullName evidence="1">Uncharacterized protein</fullName>
    </submittedName>
</protein>
<reference evidence="1" key="1">
    <citation type="submission" date="2014-09" db="EMBL/GenBank/DDBJ databases">
        <authorList>
            <person name="Magalhaes I.L.F."/>
            <person name="Oliveira U."/>
            <person name="Santos F.R."/>
            <person name="Vidigal T.H.D.A."/>
            <person name="Brescovit A.D."/>
            <person name="Santos A.J."/>
        </authorList>
    </citation>
    <scope>NUCLEOTIDE SEQUENCE</scope>
    <source>
        <tissue evidence="1">Shoot tissue taken approximately 20 cm above the soil surface</tissue>
    </source>
</reference>
<organism evidence="1">
    <name type="scientific">Arundo donax</name>
    <name type="common">Giant reed</name>
    <name type="synonym">Donax arundinaceus</name>
    <dbReference type="NCBI Taxonomy" id="35708"/>
    <lineage>
        <taxon>Eukaryota</taxon>
        <taxon>Viridiplantae</taxon>
        <taxon>Streptophyta</taxon>
        <taxon>Embryophyta</taxon>
        <taxon>Tracheophyta</taxon>
        <taxon>Spermatophyta</taxon>
        <taxon>Magnoliopsida</taxon>
        <taxon>Liliopsida</taxon>
        <taxon>Poales</taxon>
        <taxon>Poaceae</taxon>
        <taxon>PACMAD clade</taxon>
        <taxon>Arundinoideae</taxon>
        <taxon>Arundineae</taxon>
        <taxon>Arundo</taxon>
    </lineage>
</organism>
<name>A0A0A8YZ73_ARUDO</name>
<proteinExistence type="predicted"/>
<dbReference type="EMBL" id="GBRH01266024">
    <property type="protein sequence ID" value="JAD31871.1"/>
    <property type="molecule type" value="Transcribed_RNA"/>
</dbReference>
<evidence type="ECO:0000313" key="1">
    <source>
        <dbReference type="EMBL" id="JAD31871.1"/>
    </source>
</evidence>
<reference evidence="1" key="2">
    <citation type="journal article" date="2015" name="Data Brief">
        <title>Shoot transcriptome of the giant reed, Arundo donax.</title>
        <authorList>
            <person name="Barrero R.A."/>
            <person name="Guerrero F.D."/>
            <person name="Moolhuijzen P."/>
            <person name="Goolsby J.A."/>
            <person name="Tidwell J."/>
            <person name="Bellgard S.E."/>
            <person name="Bellgard M.I."/>
        </authorList>
    </citation>
    <scope>NUCLEOTIDE SEQUENCE</scope>
    <source>
        <tissue evidence="1">Shoot tissue taken approximately 20 cm above the soil surface</tissue>
    </source>
</reference>
<accession>A0A0A8YZ73</accession>
<sequence>MIDRDQQRDVVD</sequence>